<keyword evidence="12" id="KW-1185">Reference proteome</keyword>
<dbReference type="SUPFAM" id="SSF140586">
    <property type="entry name" value="Dcp2 domain-like"/>
    <property type="match status" value="1"/>
</dbReference>
<evidence type="ECO:0000256" key="2">
    <source>
        <dbReference type="ARBA" id="ARBA00004496"/>
    </source>
</evidence>
<organism evidence="11 12">
    <name type="scientific">Hapsidospora chrysogenum (strain ATCC 11550 / CBS 779.69 / DSM 880 / IAM 14645 / JCM 23072 / IMI 49137)</name>
    <name type="common">Acremonium chrysogenum</name>
    <dbReference type="NCBI Taxonomy" id="857340"/>
    <lineage>
        <taxon>Eukaryota</taxon>
        <taxon>Fungi</taxon>
        <taxon>Dikarya</taxon>
        <taxon>Ascomycota</taxon>
        <taxon>Pezizomycotina</taxon>
        <taxon>Sordariomycetes</taxon>
        <taxon>Hypocreomycetidae</taxon>
        <taxon>Hypocreales</taxon>
        <taxon>Bionectriaceae</taxon>
        <taxon>Hapsidospora</taxon>
    </lineage>
</organism>
<evidence type="ECO:0000256" key="7">
    <source>
        <dbReference type="ARBA" id="ARBA00022884"/>
    </source>
</evidence>
<dbReference type="InterPro" id="IPR036189">
    <property type="entry name" value="DCP2_BoxA_sf"/>
</dbReference>
<accession>A0A086T491</accession>
<dbReference type="FunFam" id="3.90.79.10:FF:000003">
    <property type="entry name" value="M7GpppN-mRNA hydrolase isoform 2"/>
    <property type="match status" value="1"/>
</dbReference>
<dbReference type="FunFam" id="1.10.10.1050:FF:000003">
    <property type="entry name" value="Decapping enzyme Dcp2, putative"/>
    <property type="match status" value="1"/>
</dbReference>
<evidence type="ECO:0000256" key="6">
    <source>
        <dbReference type="ARBA" id="ARBA00022801"/>
    </source>
</evidence>
<dbReference type="PROSITE" id="PS51462">
    <property type="entry name" value="NUDIX"/>
    <property type="match status" value="1"/>
</dbReference>
<evidence type="ECO:0000313" key="12">
    <source>
        <dbReference type="Proteomes" id="UP000029964"/>
    </source>
</evidence>
<feature type="compositionally biased region" description="Polar residues" evidence="9">
    <location>
        <begin position="804"/>
        <end position="814"/>
    </location>
</feature>
<feature type="compositionally biased region" description="Polar residues" evidence="9">
    <location>
        <begin position="456"/>
        <end position="465"/>
    </location>
</feature>
<feature type="region of interest" description="Disordered" evidence="9">
    <location>
        <begin position="372"/>
        <end position="836"/>
    </location>
</feature>
<feature type="domain" description="Nudix hydrolase" evidence="10">
    <location>
        <begin position="95"/>
        <end position="234"/>
    </location>
</feature>
<keyword evidence="6" id="KW-0378">Hydrolase</keyword>
<dbReference type="CDD" id="cd03672">
    <property type="entry name" value="NUDIX_Dcp2p_Nudt20"/>
    <property type="match status" value="1"/>
</dbReference>
<evidence type="ECO:0000313" key="11">
    <source>
        <dbReference type="EMBL" id="KFH44173.1"/>
    </source>
</evidence>
<feature type="compositionally biased region" description="Polar residues" evidence="9">
    <location>
        <begin position="383"/>
        <end position="406"/>
    </location>
</feature>
<dbReference type="InterPro" id="IPR044099">
    <property type="entry name" value="Dcp2_NUDIX"/>
</dbReference>
<protein>
    <submittedName>
        <fullName evidence="11">mRNA decapping complex subunit-like protein</fullName>
    </submittedName>
</protein>
<keyword evidence="7" id="KW-0694">RNA-binding</keyword>
<dbReference type="HOGENOM" id="CLU_008108_4_0_1"/>
<dbReference type="Proteomes" id="UP000029964">
    <property type="component" value="Unassembled WGS sequence"/>
</dbReference>
<dbReference type="GO" id="GO:0000290">
    <property type="term" value="P:deadenylation-dependent decapping of nuclear-transcribed mRNA"/>
    <property type="evidence" value="ECO:0007669"/>
    <property type="project" value="InterPro"/>
</dbReference>
<comment type="caution">
    <text evidence="11">The sequence shown here is derived from an EMBL/GenBank/DDBJ whole genome shotgun (WGS) entry which is preliminary data.</text>
</comment>
<keyword evidence="8" id="KW-0464">Manganese</keyword>
<feature type="compositionally biased region" description="Polar residues" evidence="9">
    <location>
        <begin position="669"/>
        <end position="681"/>
    </location>
</feature>
<evidence type="ECO:0000259" key="10">
    <source>
        <dbReference type="PROSITE" id="PS51462"/>
    </source>
</evidence>
<dbReference type="SUPFAM" id="SSF55811">
    <property type="entry name" value="Nudix"/>
    <property type="match status" value="1"/>
</dbReference>
<dbReference type="GO" id="GO:0000932">
    <property type="term" value="C:P-body"/>
    <property type="evidence" value="ECO:0007669"/>
    <property type="project" value="TreeGrafter"/>
</dbReference>
<sequence>MAGSKMQLEDWLDDLCVRFIINLPEEDLSSVARICFQVEEAQWFYEDFIRPLDPDLPSMSLRTFCLRIFQHCPLLASFSVENHTRAFEEFLQYKTRVPVRGAILLNEAMDSTVLVKGWKKNASWSFPRGKINKDEDDLDCAIREVWEETGLDLRAAGLVPKGKPKYIEINMRDQQMRLYVFRDIPMNTHFQPQTRKEISKIAWYKLSDLPAFRKKRGQSNNNNNNEADARTNANKFYMVAPFLVPLKKWVVSQKKSAAKQAAVVGSRSDELGQQMSFDEAPTEDDIFLQTAVPTAAPGPALDTIDGATDELRRLLKIQRPTQGLQSQSSQEDKATALLSMLKLGGPAPHEHQQQPTSQLPHTPQELTVGEARQPRNPHHHTNQQHYPPSTNQQPPSFHVQQHQQYQGPAWSEAHQQQPYPGNLPLPGFDRASPQIQGTSQQAPLVHPQPLPPQVQRSMYNKSTFLENPLKAHPQHAQPPPPPPQQQQQQPPPGSAPQEPPQPTIPPTAGRSRLDGQSLALLNAFKRDSDAMPSTQPPEHTRAAQGGYLVNQAPDYSKQAPAPQNLPLPSELADSTPQKPPVAAPKPTSYAPADPHRSALLGMFKNDQANPPPQGAHILQRGHTDGTTLEKQLVDNLRQAPSGPVTHPQAAPARQAANPGAALSDFLSLKLQTEQPVRTGSRGSDHGSAGRRQPSAGSNPAAQPIRILQRPQGADALHFSDQQNRGPARSPYSAQGPSSYTSPPVSAARPSPGRSQRPSAELPHDQKRNQLLSLFGNKQQQQQQQAAGMNTTAHAPVEVGPGQTVPASQQGNETPMSPAEQTFLLDYLQSVTGGTSR</sequence>
<dbReference type="EMBL" id="JPKY01000053">
    <property type="protein sequence ID" value="KFH44173.1"/>
    <property type="molecule type" value="Genomic_DNA"/>
</dbReference>
<evidence type="ECO:0000256" key="3">
    <source>
        <dbReference type="ARBA" id="ARBA00005279"/>
    </source>
</evidence>
<dbReference type="PROSITE" id="PS00893">
    <property type="entry name" value="NUDIX_BOX"/>
    <property type="match status" value="1"/>
</dbReference>
<dbReference type="Gene3D" id="1.10.10.1050">
    <property type="entry name" value="Dcp2, box A domain"/>
    <property type="match status" value="1"/>
</dbReference>
<feature type="compositionally biased region" description="Polar residues" evidence="9">
    <location>
        <begin position="731"/>
        <end position="743"/>
    </location>
</feature>
<dbReference type="InterPro" id="IPR000086">
    <property type="entry name" value="NUDIX_hydrolase_dom"/>
</dbReference>
<dbReference type="SMART" id="SM01125">
    <property type="entry name" value="DCP2"/>
    <property type="match status" value="1"/>
</dbReference>
<comment type="cofactor">
    <cofactor evidence="1">
        <name>Mn(2+)</name>
        <dbReference type="ChEBI" id="CHEBI:29035"/>
    </cofactor>
</comment>
<dbReference type="InterPro" id="IPR020084">
    <property type="entry name" value="NUDIX_hydrolase_CS"/>
</dbReference>
<dbReference type="Pfam" id="PF00293">
    <property type="entry name" value="NUDIX"/>
    <property type="match status" value="1"/>
</dbReference>
<evidence type="ECO:0000256" key="5">
    <source>
        <dbReference type="ARBA" id="ARBA00022723"/>
    </source>
</evidence>
<dbReference type="PANTHER" id="PTHR23114:SF17">
    <property type="entry name" value="M7GPPPN-MRNA HYDROLASE"/>
    <property type="match status" value="1"/>
</dbReference>
<comment type="subcellular location">
    <subcellularLocation>
        <location evidence="2">Cytoplasm</location>
    </subcellularLocation>
</comment>
<keyword evidence="4" id="KW-0963">Cytoplasm</keyword>
<dbReference type="Pfam" id="PF05026">
    <property type="entry name" value="DCP2"/>
    <property type="match status" value="1"/>
</dbReference>
<dbReference type="InterPro" id="IPR015797">
    <property type="entry name" value="NUDIX_hydrolase-like_dom_sf"/>
</dbReference>
<keyword evidence="5" id="KW-0479">Metal-binding</keyword>
<dbReference type="GO" id="GO:0140933">
    <property type="term" value="F:5'-(N(7)-methylguanosine 5'-triphospho)-[mRNA] hydrolase activity"/>
    <property type="evidence" value="ECO:0007669"/>
    <property type="project" value="InterPro"/>
</dbReference>
<comment type="similarity">
    <text evidence="3">Belongs to the Nudix hydrolase family. DCP2 subfamily.</text>
</comment>
<name>A0A086T491_HAPC1</name>
<dbReference type="GO" id="GO:0000184">
    <property type="term" value="P:nuclear-transcribed mRNA catabolic process, nonsense-mediated decay"/>
    <property type="evidence" value="ECO:0007669"/>
    <property type="project" value="InterPro"/>
</dbReference>
<dbReference type="AlphaFoldDB" id="A0A086T491"/>
<dbReference type="InterPro" id="IPR007722">
    <property type="entry name" value="DCP2_BoxA"/>
</dbReference>
<evidence type="ECO:0000256" key="4">
    <source>
        <dbReference type="ARBA" id="ARBA00022490"/>
    </source>
</evidence>
<dbReference type="OrthoDB" id="18996at2759"/>
<evidence type="ECO:0000256" key="8">
    <source>
        <dbReference type="ARBA" id="ARBA00023211"/>
    </source>
</evidence>
<feature type="compositionally biased region" description="Polar residues" evidence="9">
    <location>
        <begin position="768"/>
        <end position="777"/>
    </location>
</feature>
<proteinExistence type="inferred from homology"/>
<evidence type="ECO:0000256" key="1">
    <source>
        <dbReference type="ARBA" id="ARBA00001936"/>
    </source>
</evidence>
<dbReference type="PANTHER" id="PTHR23114">
    <property type="entry name" value="M7GPPPN-MRNA HYDROLASE"/>
    <property type="match status" value="1"/>
</dbReference>
<dbReference type="GO" id="GO:0003723">
    <property type="term" value="F:RNA binding"/>
    <property type="evidence" value="ECO:0007669"/>
    <property type="project" value="UniProtKB-KW"/>
</dbReference>
<evidence type="ECO:0000256" key="9">
    <source>
        <dbReference type="SAM" id="MobiDB-lite"/>
    </source>
</evidence>
<dbReference type="Gene3D" id="3.90.79.10">
    <property type="entry name" value="Nucleoside Triphosphate Pyrophosphohydrolase"/>
    <property type="match status" value="1"/>
</dbReference>
<reference evidence="12" key="1">
    <citation type="journal article" date="2014" name="Genome Announc.">
        <title>Genome sequence and annotation of Acremonium chrysogenum, producer of the beta-lactam antibiotic cephalosporin C.</title>
        <authorList>
            <person name="Terfehr D."/>
            <person name="Dahlmann T.A."/>
            <person name="Specht T."/>
            <person name="Zadra I."/>
            <person name="Kuernsteiner H."/>
            <person name="Kueck U."/>
        </authorList>
    </citation>
    <scope>NUCLEOTIDE SEQUENCE [LARGE SCALE GENOMIC DNA]</scope>
    <source>
        <strain evidence="12">ATCC 11550 / CBS 779.69 / DSM 880 / IAM 14645 / JCM 23072 / IMI 49137</strain>
    </source>
</reference>
<feature type="compositionally biased region" description="Low complexity" evidence="9">
    <location>
        <begin position="647"/>
        <end position="661"/>
    </location>
</feature>
<gene>
    <name evidence="11" type="ORF">ACRE_050530</name>
</gene>
<dbReference type="STRING" id="857340.A0A086T491"/>
<feature type="compositionally biased region" description="Pro residues" evidence="9">
    <location>
        <begin position="476"/>
        <end position="505"/>
    </location>
</feature>
<dbReference type="GO" id="GO:0030145">
    <property type="term" value="F:manganese ion binding"/>
    <property type="evidence" value="ECO:0007669"/>
    <property type="project" value="InterPro"/>
</dbReference>